<dbReference type="KEGG" id="vgu:HYG85_00370"/>
<organism evidence="1 2">
    <name type="scientific">Vallitalea guaymasensis</name>
    <dbReference type="NCBI Taxonomy" id="1185412"/>
    <lineage>
        <taxon>Bacteria</taxon>
        <taxon>Bacillati</taxon>
        <taxon>Bacillota</taxon>
        <taxon>Clostridia</taxon>
        <taxon>Lachnospirales</taxon>
        <taxon>Vallitaleaceae</taxon>
        <taxon>Vallitalea</taxon>
    </lineage>
</organism>
<name>A0A8J8M785_9FIRM</name>
<dbReference type="EMBL" id="CP058561">
    <property type="protein sequence ID" value="QUH27455.1"/>
    <property type="molecule type" value="Genomic_DNA"/>
</dbReference>
<proteinExistence type="predicted"/>
<evidence type="ECO:0000313" key="2">
    <source>
        <dbReference type="Proteomes" id="UP000677305"/>
    </source>
</evidence>
<protein>
    <submittedName>
        <fullName evidence="1">Uncharacterized protein</fullName>
    </submittedName>
</protein>
<evidence type="ECO:0000313" key="1">
    <source>
        <dbReference type="EMBL" id="QUH27455.1"/>
    </source>
</evidence>
<sequence length="62" mass="7243">MAKINTVEAFIKASKIISETNDPVILQRINNILYRSLKHNDVSDNADYIYLTREEKKIFSTR</sequence>
<dbReference type="RefSeq" id="WP_113674720.1">
    <property type="nucleotide sequence ID" value="NZ_CAJXUH010000004.1"/>
</dbReference>
<gene>
    <name evidence="1" type="ORF">HYG85_00370</name>
</gene>
<dbReference type="AlphaFoldDB" id="A0A8J8M785"/>
<reference evidence="1 2" key="1">
    <citation type="submission" date="2020-07" db="EMBL/GenBank/DDBJ databases">
        <title>Vallitalea guaymasensis genome.</title>
        <authorList>
            <person name="Postec A."/>
        </authorList>
    </citation>
    <scope>NUCLEOTIDE SEQUENCE [LARGE SCALE GENOMIC DNA]</scope>
    <source>
        <strain evidence="1 2">Ra1766G1</strain>
    </source>
</reference>
<keyword evidence="2" id="KW-1185">Reference proteome</keyword>
<dbReference type="Proteomes" id="UP000677305">
    <property type="component" value="Chromosome"/>
</dbReference>
<accession>A0A8J8M785</accession>